<dbReference type="RefSeq" id="WP_271927627.1">
    <property type="nucleotide sequence ID" value="NZ_JAQNDO010000001.1"/>
</dbReference>
<protein>
    <recommendedName>
        <fullName evidence="4">Secreted protein</fullName>
    </recommendedName>
</protein>
<keyword evidence="3" id="KW-1185">Reference proteome</keyword>
<organism evidence="2 3">
    <name type="scientific">Polyangium mundeleinium</name>
    <dbReference type="NCBI Taxonomy" id="2995306"/>
    <lineage>
        <taxon>Bacteria</taxon>
        <taxon>Pseudomonadati</taxon>
        <taxon>Myxococcota</taxon>
        <taxon>Polyangia</taxon>
        <taxon>Polyangiales</taxon>
        <taxon>Polyangiaceae</taxon>
        <taxon>Polyangium</taxon>
    </lineage>
</organism>
<feature type="signal peptide" evidence="1">
    <location>
        <begin position="1"/>
        <end position="25"/>
    </location>
</feature>
<keyword evidence="1" id="KW-0732">Signal</keyword>
<proteinExistence type="predicted"/>
<dbReference type="Proteomes" id="UP001221411">
    <property type="component" value="Unassembled WGS sequence"/>
</dbReference>
<feature type="chain" id="PRO_5045604063" description="Secreted protein" evidence="1">
    <location>
        <begin position="26"/>
        <end position="201"/>
    </location>
</feature>
<accession>A0ABT5F5D5</accession>
<evidence type="ECO:0000313" key="2">
    <source>
        <dbReference type="EMBL" id="MDC0748623.1"/>
    </source>
</evidence>
<sequence length="201" mass="21618">MKNTLKLAAAGLVIAQAFIAGHAEAVTKKSLGDPVVRACSAYEPNYPHYYQAPDGKTYCCEDLYPDSSPSGYGQGCVLFHNIYNTIDPGLRVDFQLGFGQPNTPVGSDDSRITIIPGNNGFATVNWDIALNGATIGGDTVTIAYDDADVDLYPNIASPAPGAASVYTFHWTKDVSGAIVGWEFTDNLGHIDHGWDWQTGYY</sequence>
<evidence type="ECO:0008006" key="4">
    <source>
        <dbReference type="Google" id="ProtNLM"/>
    </source>
</evidence>
<reference evidence="2 3" key="1">
    <citation type="submission" date="2022-11" db="EMBL/GenBank/DDBJ databases">
        <title>Minimal conservation of predation-associated metabolite biosynthetic gene clusters underscores biosynthetic potential of Myxococcota including descriptions for ten novel species: Archangium lansinium sp. nov., Myxococcus landrumus sp. nov., Nannocystis bai.</title>
        <authorList>
            <person name="Ahearne A."/>
            <person name="Stevens C."/>
            <person name="Dowd S."/>
        </authorList>
    </citation>
    <scope>NUCLEOTIDE SEQUENCE [LARGE SCALE GENOMIC DNA]</scope>
    <source>
        <strain evidence="2 3">RJM3</strain>
    </source>
</reference>
<gene>
    <name evidence="2" type="ORF">POL67_45265</name>
</gene>
<comment type="caution">
    <text evidence="2">The sequence shown here is derived from an EMBL/GenBank/DDBJ whole genome shotgun (WGS) entry which is preliminary data.</text>
</comment>
<dbReference type="EMBL" id="JAQNDO010000001">
    <property type="protein sequence ID" value="MDC0748623.1"/>
    <property type="molecule type" value="Genomic_DNA"/>
</dbReference>
<evidence type="ECO:0000313" key="3">
    <source>
        <dbReference type="Proteomes" id="UP001221411"/>
    </source>
</evidence>
<evidence type="ECO:0000256" key="1">
    <source>
        <dbReference type="SAM" id="SignalP"/>
    </source>
</evidence>
<name>A0ABT5F5D5_9BACT</name>